<evidence type="ECO:0000256" key="1">
    <source>
        <dbReference type="ARBA" id="ARBA00004418"/>
    </source>
</evidence>
<comment type="caution">
    <text evidence="7">The sequence shown here is derived from an EMBL/GenBank/DDBJ whole genome shotgun (WGS) entry which is preliminary data.</text>
</comment>
<gene>
    <name evidence="7" type="ORF">M5X19_06585</name>
</gene>
<evidence type="ECO:0000313" key="7">
    <source>
        <dbReference type="EMBL" id="MCY9692568.1"/>
    </source>
</evidence>
<reference evidence="7 8" key="1">
    <citation type="submission" date="2022-05" db="EMBL/GenBank/DDBJ databases">
        <title>Genome Sequencing of Bee-Associated Microbes.</title>
        <authorList>
            <person name="Dunlap C."/>
        </authorList>
    </citation>
    <scope>NUCLEOTIDE SEQUENCE [LARGE SCALE GENOMIC DNA]</scope>
    <source>
        <strain evidence="7 8">NRRL B-14421</strain>
    </source>
</reference>
<dbReference type="Gene3D" id="2.70.98.70">
    <property type="match status" value="1"/>
</dbReference>
<accession>A0ABT4G8X4</accession>
<evidence type="ECO:0000256" key="2">
    <source>
        <dbReference type="ARBA" id="ARBA00022729"/>
    </source>
</evidence>
<evidence type="ECO:0000259" key="5">
    <source>
        <dbReference type="Pfam" id="PF07940"/>
    </source>
</evidence>
<keyword evidence="3" id="KW-0574">Periplasm</keyword>
<sequence>MSRSQYTILLARNRDWYDDRALDDFQELAKQIQQNAFIFLNDKHTFPDRIDWNCPDVSHLWRYNLHYFEYAVELGCGWKATQNQLYYELTKRLVLDWIDNNSAVGINDGWHPYTISLRLVNWTYALSLFENAVEQDPIFYNTWISAYHDQVMFLRRNLEKDVLGNHLIENVKALIFASVCLNFRDCEQILSSALGILISELREQVLSDGGHYERSPMYHQIILRDLLEIYRLLKINNIPSPIALGAAIEKMIVFQNESAHPDGDIALLNDSAFGIASKPETLRLFAQALGLAKAYDNDAISSHFDRLLLGDAIIELDKRVSGPNHVRVFNANDSGYYVYRGMNLFLIADAGLASPEFLPAHAHSDFGTFELSYWRERWIVDSGVYQYQGPLRNEFRGTSAHNCLQINQVNQSDVWGSFRMAKRARPTKVQLEMNNGVWALSGTHDGYKQFGLYPERKMYVIDDSIVVIMDKVVCAQETTHLLESYLHLHPDVRTTIGNGLVCMVKNGHRLNMKPIGSILSPNVKIMEGKYSPEFGIINNNDVVKISTEIGKGEHFLGYVIYPSELQIISYESNEQMNCDILTTSHKSYHLHYNNNQ</sequence>
<dbReference type="InterPro" id="IPR012480">
    <property type="entry name" value="Hepar_II_III_C"/>
</dbReference>
<dbReference type="PANTHER" id="PTHR39210">
    <property type="entry name" value="HEPARIN-SULFATE LYASE"/>
    <property type="match status" value="1"/>
</dbReference>
<organism evidence="7 8">
    <name type="scientific">Paenibacillus alginolyticus</name>
    <dbReference type="NCBI Taxonomy" id="59839"/>
    <lineage>
        <taxon>Bacteria</taxon>
        <taxon>Bacillati</taxon>
        <taxon>Bacillota</taxon>
        <taxon>Bacilli</taxon>
        <taxon>Bacillales</taxon>
        <taxon>Paenibacillaceae</taxon>
        <taxon>Paenibacillus</taxon>
    </lineage>
</organism>
<keyword evidence="4" id="KW-0456">Lyase</keyword>
<dbReference type="Pfam" id="PF16889">
    <property type="entry name" value="Hepar_II_III_N"/>
    <property type="match status" value="1"/>
</dbReference>
<evidence type="ECO:0000256" key="4">
    <source>
        <dbReference type="ARBA" id="ARBA00023239"/>
    </source>
</evidence>
<feature type="domain" description="Heparinase II/III-like C-terminal" evidence="5">
    <location>
        <begin position="328"/>
        <end position="535"/>
    </location>
</feature>
<protein>
    <submittedName>
        <fullName evidence="7">Heparinase II/III family protein</fullName>
    </submittedName>
</protein>
<evidence type="ECO:0000256" key="3">
    <source>
        <dbReference type="ARBA" id="ARBA00022764"/>
    </source>
</evidence>
<dbReference type="InterPro" id="IPR008929">
    <property type="entry name" value="Chondroitin_lyas"/>
</dbReference>
<dbReference type="InterPro" id="IPR031680">
    <property type="entry name" value="Hepar_II_III_N"/>
</dbReference>
<name>A0ABT4G8X4_9BACL</name>
<dbReference type="Proteomes" id="UP001527099">
    <property type="component" value="Unassembled WGS sequence"/>
</dbReference>
<dbReference type="Gene3D" id="1.50.10.100">
    <property type="entry name" value="Chondroitin AC/alginate lyase"/>
    <property type="match status" value="1"/>
</dbReference>
<dbReference type="Pfam" id="PF07940">
    <property type="entry name" value="Hepar_II_III_C"/>
    <property type="match status" value="1"/>
</dbReference>
<dbReference type="SUPFAM" id="SSF48230">
    <property type="entry name" value="Chondroitin AC/alginate lyase"/>
    <property type="match status" value="1"/>
</dbReference>
<proteinExistence type="predicted"/>
<keyword evidence="2" id="KW-0732">Signal</keyword>
<comment type="subcellular location">
    <subcellularLocation>
        <location evidence="1">Periplasm</location>
    </subcellularLocation>
</comment>
<dbReference type="PANTHER" id="PTHR39210:SF1">
    <property type="entry name" value="HEPARIN-SULFATE LYASE"/>
    <property type="match status" value="1"/>
</dbReference>
<keyword evidence="8" id="KW-1185">Reference proteome</keyword>
<evidence type="ECO:0000313" key="8">
    <source>
        <dbReference type="Proteomes" id="UP001527099"/>
    </source>
</evidence>
<dbReference type="EMBL" id="JAMDMX010000016">
    <property type="protein sequence ID" value="MCY9692568.1"/>
    <property type="molecule type" value="Genomic_DNA"/>
</dbReference>
<feature type="domain" description="Heparin-sulfate lyase N-terminal" evidence="6">
    <location>
        <begin position="42"/>
        <end position="272"/>
    </location>
</feature>
<evidence type="ECO:0000259" key="6">
    <source>
        <dbReference type="Pfam" id="PF16889"/>
    </source>
</evidence>